<gene>
    <name evidence="5" type="ORF">SAMN05216234_15513</name>
</gene>
<dbReference type="GO" id="GO:0005524">
    <property type="term" value="F:ATP binding"/>
    <property type="evidence" value="ECO:0007669"/>
    <property type="project" value="UniProtKB-KW"/>
</dbReference>
<dbReference type="InterPro" id="IPR040198">
    <property type="entry name" value="Fido_containing"/>
</dbReference>
<dbReference type="PANTHER" id="PTHR13504">
    <property type="entry name" value="FIDO DOMAIN-CONTAINING PROTEIN DDB_G0283145"/>
    <property type="match status" value="1"/>
</dbReference>
<feature type="domain" description="Fido" evidence="4">
    <location>
        <begin position="82"/>
        <end position="228"/>
    </location>
</feature>
<keyword evidence="2" id="KW-0547">Nucleotide-binding</keyword>
<feature type="binding site" evidence="2">
    <location>
        <begin position="169"/>
        <end position="176"/>
    </location>
    <ligand>
        <name>ATP</name>
        <dbReference type="ChEBI" id="CHEBI:30616"/>
    </ligand>
</feature>
<evidence type="ECO:0000256" key="1">
    <source>
        <dbReference type="PIRSR" id="PIRSR640198-1"/>
    </source>
</evidence>
<keyword evidence="2" id="KW-0067">ATP-binding</keyword>
<evidence type="ECO:0000256" key="3">
    <source>
        <dbReference type="PIRSR" id="PIRSR640198-3"/>
    </source>
</evidence>
<dbReference type="AlphaFoldDB" id="A0A1I5U5Z5"/>
<reference evidence="5 6" key="1">
    <citation type="submission" date="2016-10" db="EMBL/GenBank/DDBJ databases">
        <authorList>
            <person name="de Groot N.N."/>
        </authorList>
    </citation>
    <scope>NUCLEOTIDE SEQUENCE [LARGE SCALE GENOMIC DNA]</scope>
    <source>
        <strain evidence="5 6">EP1-55-1</strain>
    </source>
</reference>
<dbReference type="RefSeq" id="WP_092914070.1">
    <property type="nucleotide sequence ID" value="NZ_CP136592.1"/>
</dbReference>
<accession>A0A1I5U5Z5</accession>
<name>A0A1I5U5Z5_9BACT</name>
<dbReference type="Proteomes" id="UP000199227">
    <property type="component" value="Unassembled WGS sequence"/>
</dbReference>
<dbReference type="Gene3D" id="1.10.3290.10">
    <property type="entry name" value="Fido-like domain"/>
    <property type="match status" value="1"/>
</dbReference>
<dbReference type="OrthoDB" id="9813719at2"/>
<dbReference type="PROSITE" id="PS51459">
    <property type="entry name" value="FIDO"/>
    <property type="match status" value="1"/>
</dbReference>
<dbReference type="Pfam" id="PF02661">
    <property type="entry name" value="Fic"/>
    <property type="match status" value="1"/>
</dbReference>
<dbReference type="STRING" id="223786.SAMN05216234_15513"/>
<dbReference type="InterPro" id="IPR036597">
    <property type="entry name" value="Fido-like_dom_sf"/>
</dbReference>
<dbReference type="SUPFAM" id="SSF140931">
    <property type="entry name" value="Fic-like"/>
    <property type="match status" value="1"/>
</dbReference>
<proteinExistence type="predicted"/>
<feature type="active site" evidence="1">
    <location>
        <position position="165"/>
    </location>
</feature>
<evidence type="ECO:0000313" key="5">
    <source>
        <dbReference type="EMBL" id="SFP90689.1"/>
    </source>
</evidence>
<evidence type="ECO:0000256" key="2">
    <source>
        <dbReference type="PIRSR" id="PIRSR640198-2"/>
    </source>
</evidence>
<evidence type="ECO:0000259" key="4">
    <source>
        <dbReference type="PROSITE" id="PS51459"/>
    </source>
</evidence>
<dbReference type="PANTHER" id="PTHR13504:SF38">
    <property type="entry name" value="FIDO DOMAIN-CONTAINING PROTEIN"/>
    <property type="match status" value="1"/>
</dbReference>
<feature type="site" description="Important for autoinhibition of adenylyltransferase activity" evidence="3">
    <location>
        <position position="31"/>
    </location>
</feature>
<sequence>MYKLNELTLKQREELFRQLRISITHHSNAIEGTTLSFGETKELLELGHTAGHKPLGEQLIILGFAKAYDVIVREATNPNNIIDSSFIKDIHAIMFEDALKVSPEYVSKPIGAYRLDERYIKGVDIKLSHPSKTSNDIENLLYRFKSNNMSLEDIAEFHILFERIHPFADGNGRVGRLLMTYQAIQNSIIPPLIKNESRDEYLKAINNKNDLYKFLQASIDKSLELISNPNI</sequence>
<organism evidence="5 6">
    <name type="scientific">Hydrogenimonas thermophila</name>
    <dbReference type="NCBI Taxonomy" id="223786"/>
    <lineage>
        <taxon>Bacteria</taxon>
        <taxon>Pseudomonadati</taxon>
        <taxon>Campylobacterota</taxon>
        <taxon>Epsilonproteobacteria</taxon>
        <taxon>Campylobacterales</taxon>
        <taxon>Hydrogenimonadaceae</taxon>
        <taxon>Hydrogenimonas</taxon>
    </lineage>
</organism>
<evidence type="ECO:0000313" key="6">
    <source>
        <dbReference type="Proteomes" id="UP000199227"/>
    </source>
</evidence>
<protein>
    <submittedName>
        <fullName evidence="5">Fic/DOC family protein</fullName>
    </submittedName>
</protein>
<keyword evidence="6" id="KW-1185">Reference proteome</keyword>
<dbReference type="InterPro" id="IPR003812">
    <property type="entry name" value="Fido"/>
</dbReference>
<dbReference type="EMBL" id="FOXB01000055">
    <property type="protein sequence ID" value="SFP90689.1"/>
    <property type="molecule type" value="Genomic_DNA"/>
</dbReference>